<evidence type="ECO:0000256" key="2">
    <source>
        <dbReference type="ARBA" id="ARBA00022649"/>
    </source>
</evidence>
<dbReference type="InterPro" id="IPR011067">
    <property type="entry name" value="Plasmid_toxin/cell-grow_inhib"/>
</dbReference>
<dbReference type="GO" id="GO:0016075">
    <property type="term" value="P:rRNA catabolic process"/>
    <property type="evidence" value="ECO:0007669"/>
    <property type="project" value="TreeGrafter"/>
</dbReference>
<evidence type="ECO:0000256" key="3">
    <source>
        <dbReference type="PIRNR" id="PIRNR033490"/>
    </source>
</evidence>
<gene>
    <name evidence="4" type="ORF">FLP10_15030</name>
</gene>
<keyword evidence="2" id="KW-1277">Toxin-antitoxin system</keyword>
<dbReference type="PANTHER" id="PTHR33988:SF1">
    <property type="entry name" value="ENDORIBONUCLEASE MAZF7-RELATED"/>
    <property type="match status" value="1"/>
</dbReference>
<organism evidence="4 5">
    <name type="scientific">Agromyces intestinalis</name>
    <dbReference type="NCBI Taxonomy" id="2592652"/>
    <lineage>
        <taxon>Bacteria</taxon>
        <taxon>Bacillati</taxon>
        <taxon>Actinomycetota</taxon>
        <taxon>Actinomycetes</taxon>
        <taxon>Micrococcales</taxon>
        <taxon>Microbacteriaceae</taxon>
        <taxon>Agromyces</taxon>
    </lineage>
</organism>
<dbReference type="InterPro" id="IPR003477">
    <property type="entry name" value="PemK-like"/>
</dbReference>
<sequence>MHRGRIVLVEFDPARGAEQRTTRPAVVVSNHGANAAAECSAYGVITVVPLTGNVRQVRPYQVCVPAERSGRGRDSKAQAEQVRSISVARVVRGLGWLDAELSAALDEALQVHLPL</sequence>
<dbReference type="Gene3D" id="2.30.30.110">
    <property type="match status" value="1"/>
</dbReference>
<dbReference type="EMBL" id="CP043505">
    <property type="protein sequence ID" value="QEO16273.1"/>
    <property type="molecule type" value="Genomic_DNA"/>
</dbReference>
<dbReference type="GO" id="GO:0006402">
    <property type="term" value="P:mRNA catabolic process"/>
    <property type="evidence" value="ECO:0007669"/>
    <property type="project" value="TreeGrafter"/>
</dbReference>
<dbReference type="GO" id="GO:0003677">
    <property type="term" value="F:DNA binding"/>
    <property type="evidence" value="ECO:0007669"/>
    <property type="project" value="InterPro"/>
</dbReference>
<keyword evidence="3" id="KW-0378">Hydrolase</keyword>
<dbReference type="PIRSF" id="PIRSF033490">
    <property type="entry name" value="MazF"/>
    <property type="match status" value="1"/>
</dbReference>
<proteinExistence type="inferred from homology"/>
<dbReference type="AlphaFoldDB" id="A0A5C1YJR6"/>
<dbReference type="OrthoDB" id="9808744at2"/>
<keyword evidence="3" id="KW-0540">Nuclease</keyword>
<keyword evidence="3" id="KW-0255">Endonuclease</keyword>
<reference evidence="4 5" key="1">
    <citation type="submission" date="2019-09" db="EMBL/GenBank/DDBJ databases">
        <title>Genome sequencing of strain KACC 19306.</title>
        <authorList>
            <person name="Heo J."/>
            <person name="Kim S.-J."/>
            <person name="Kim J.-S."/>
            <person name="Hong S.-B."/>
            <person name="Kwon S.-W."/>
        </authorList>
    </citation>
    <scope>NUCLEOTIDE SEQUENCE [LARGE SCALE GENOMIC DNA]</scope>
    <source>
        <strain evidence="4 5">KACC 19306</strain>
    </source>
</reference>
<dbReference type="GO" id="GO:0016787">
    <property type="term" value="F:hydrolase activity"/>
    <property type="evidence" value="ECO:0007669"/>
    <property type="project" value="UniProtKB-KW"/>
</dbReference>
<dbReference type="Proteomes" id="UP000324678">
    <property type="component" value="Chromosome"/>
</dbReference>
<dbReference type="KEGG" id="ail:FLP10_15030"/>
<name>A0A5C1YJR6_9MICO</name>
<evidence type="ECO:0000256" key="1">
    <source>
        <dbReference type="ARBA" id="ARBA00007521"/>
    </source>
</evidence>
<comment type="similarity">
    <text evidence="1 3">Belongs to the PemK/MazF family.</text>
</comment>
<evidence type="ECO:0000313" key="4">
    <source>
        <dbReference type="EMBL" id="QEO16273.1"/>
    </source>
</evidence>
<protein>
    <recommendedName>
        <fullName evidence="3">mRNA interferase</fullName>
        <ecNumber evidence="3">3.1.-.-</ecNumber>
    </recommendedName>
</protein>
<evidence type="ECO:0000313" key="5">
    <source>
        <dbReference type="Proteomes" id="UP000324678"/>
    </source>
</evidence>
<keyword evidence="5" id="KW-1185">Reference proteome</keyword>
<dbReference type="EC" id="3.1.-.-" evidence="3"/>
<comment type="function">
    <text evidence="3">Toxic component of a type II toxin-antitoxin (TA) system.</text>
</comment>
<dbReference type="PANTHER" id="PTHR33988">
    <property type="entry name" value="ENDORIBONUCLEASE MAZF-RELATED"/>
    <property type="match status" value="1"/>
</dbReference>
<dbReference type="Pfam" id="PF02452">
    <property type="entry name" value="PemK_toxin"/>
    <property type="match status" value="1"/>
</dbReference>
<accession>A0A5C1YJR6</accession>
<dbReference type="GO" id="GO:0004521">
    <property type="term" value="F:RNA endonuclease activity"/>
    <property type="evidence" value="ECO:0007669"/>
    <property type="project" value="TreeGrafter"/>
</dbReference>
<dbReference type="SUPFAM" id="SSF50118">
    <property type="entry name" value="Cell growth inhibitor/plasmid maintenance toxic component"/>
    <property type="match status" value="1"/>
</dbReference>